<dbReference type="InterPro" id="IPR000719">
    <property type="entry name" value="Prot_kinase_dom"/>
</dbReference>
<dbReference type="PROSITE" id="PS50006">
    <property type="entry name" value="FHA_DOMAIN"/>
    <property type="match status" value="1"/>
</dbReference>
<feature type="domain" description="FHA" evidence="12">
    <location>
        <begin position="94"/>
        <end position="141"/>
    </location>
</feature>
<feature type="region of interest" description="Disordered" evidence="11">
    <location>
        <begin position="49"/>
        <end position="69"/>
    </location>
</feature>
<evidence type="ECO:0008006" key="16">
    <source>
        <dbReference type="Google" id="ProtNLM"/>
    </source>
</evidence>
<dbReference type="Gene3D" id="1.10.510.10">
    <property type="entry name" value="Transferase(Phosphotransferase) domain 1"/>
    <property type="match status" value="1"/>
</dbReference>
<name>A0A8H4PWW6_9HYPO</name>
<evidence type="ECO:0000259" key="13">
    <source>
        <dbReference type="PROSITE" id="PS50011"/>
    </source>
</evidence>
<feature type="active site" description="Proton acceptor" evidence="7">
    <location>
        <position position="338"/>
    </location>
</feature>
<dbReference type="EMBL" id="JAAVMX010000003">
    <property type="protein sequence ID" value="KAF4511738.1"/>
    <property type="molecule type" value="Genomic_DNA"/>
</dbReference>
<accession>A0A8H4PWW6</accession>
<dbReference type="InterPro" id="IPR011009">
    <property type="entry name" value="Kinase-like_dom_sf"/>
</dbReference>
<evidence type="ECO:0000256" key="8">
    <source>
        <dbReference type="PIRSR" id="PIRSR630616-2"/>
    </source>
</evidence>
<protein>
    <recommendedName>
        <fullName evidence="16">Protein kinase-like domain protein</fullName>
    </recommendedName>
</protein>
<dbReference type="GO" id="GO:0004674">
    <property type="term" value="F:protein serine/threonine kinase activity"/>
    <property type="evidence" value="ECO:0007669"/>
    <property type="project" value="UniProtKB-KW"/>
</dbReference>
<keyword evidence="5" id="KW-0418">Kinase</keyword>
<keyword evidence="4 8" id="KW-0547">Nucleotide-binding</keyword>
<keyword evidence="6 8" id="KW-0067">ATP-binding</keyword>
<evidence type="ECO:0000313" key="15">
    <source>
        <dbReference type="Proteomes" id="UP000557566"/>
    </source>
</evidence>
<evidence type="ECO:0000256" key="5">
    <source>
        <dbReference type="ARBA" id="ARBA00022777"/>
    </source>
</evidence>
<evidence type="ECO:0000256" key="10">
    <source>
        <dbReference type="PROSITE-ProRule" id="PRU10141"/>
    </source>
</evidence>
<dbReference type="PROSITE" id="PS00108">
    <property type="entry name" value="PROTEIN_KINASE_ST"/>
    <property type="match status" value="1"/>
</dbReference>
<keyword evidence="15" id="KW-1185">Reference proteome</keyword>
<sequence length="850" mass="94968">MAPPSVRCLVELRSNPSGLASNPANAAFQVRDEALSCAPDPFAESSVQTGHAESSFQTANASTRDCTPDPRNSCPVPFLRITMDHRPKDPRLGWVFGSSEHCCDVMLDEGSQNGVSAKQFAIKLQSEPGVLIVSNLSRNGTPMRLNTANFDRVKSQRAFGHRMDMSIGKLRVELLCPDHSLHRRLFERQWSMFYAEMEAEVPPLDSLALSAGPSLTKTRISLEYYLDGSIGRGEGGCVYRAVDRITGQVYAVKQYWSIEKVGKEVALLLQIQHPHIVKFHAFRATADCPELVLEYVHGQTLRQEHDQTRLNMLELKAMSRQTLDALSYLHAKGITHRDLKLDNIIVQTRQPMHIKLIDFNVSSDLAQMKTYVGTRRYLAPEILEHARLYDSKADIWSLGIMAMELFCGLPPFQDDWYQGDLELHLYFKGKPLMGAVHFIHFLLAKDPTQRPTADEALCHQFLEERQGDADVHLPLVDGNMKHLSDTDQFDQSSVATIRAEHLPDTARWDQSSSSNKRARAPDCASPSQHAARESQVLTVSDLLHSDIWGPLSSIDKTAVDALDDENPATGRRPAKRRESLAGHLDECTGSAHRGNAGDAALLGCEAQARDDEPESDQADVAPAEHNVKEFAFVRESWFLEGYMALSSGSDRLFFTTRDCEINATQLFKLNGVAAKLMTSFLFHRRDLEKRVLKRSRPEGGTYVKLAVARTLCDSFGLSWNPVDRISLYQTSRQDSSSAAGGNERLDQPEYVDGVGLREGYMAVSYRGCLVFFTVRDREVNVTQLFNVESRPLLPMRRHLAHHNVEKRVVNGGAESGTYVTPEAARELCTKFGLSCVPIDKVEAYEPRQVG</sequence>
<proteinExistence type="inferred from homology"/>
<evidence type="ECO:0000259" key="12">
    <source>
        <dbReference type="PROSITE" id="PS50006"/>
    </source>
</evidence>
<evidence type="ECO:0000256" key="9">
    <source>
        <dbReference type="PIRSR" id="PIRSR630616-3"/>
    </source>
</evidence>
<dbReference type="InterPro" id="IPR017441">
    <property type="entry name" value="Protein_kinase_ATP_BS"/>
</dbReference>
<dbReference type="SUPFAM" id="SSF56112">
    <property type="entry name" value="Protein kinase-like (PK-like)"/>
    <property type="match status" value="1"/>
</dbReference>
<evidence type="ECO:0000256" key="11">
    <source>
        <dbReference type="SAM" id="MobiDB-lite"/>
    </source>
</evidence>
<evidence type="ECO:0000256" key="6">
    <source>
        <dbReference type="ARBA" id="ARBA00022840"/>
    </source>
</evidence>
<dbReference type="SMART" id="SM00220">
    <property type="entry name" value="S_TKc"/>
    <property type="match status" value="1"/>
</dbReference>
<feature type="region of interest" description="Disordered" evidence="11">
    <location>
        <begin position="502"/>
        <end position="532"/>
    </location>
</feature>
<evidence type="ECO:0000256" key="1">
    <source>
        <dbReference type="ARBA" id="ARBA00005575"/>
    </source>
</evidence>
<organism evidence="14 15">
    <name type="scientific">Ophiocordyceps sinensis</name>
    <dbReference type="NCBI Taxonomy" id="72228"/>
    <lineage>
        <taxon>Eukaryota</taxon>
        <taxon>Fungi</taxon>
        <taxon>Dikarya</taxon>
        <taxon>Ascomycota</taxon>
        <taxon>Pezizomycotina</taxon>
        <taxon>Sordariomycetes</taxon>
        <taxon>Hypocreomycetidae</taxon>
        <taxon>Hypocreales</taxon>
        <taxon>Ophiocordycipitaceae</taxon>
        <taxon>Ophiocordyceps</taxon>
    </lineage>
</organism>
<evidence type="ECO:0000313" key="14">
    <source>
        <dbReference type="EMBL" id="KAF4511738.1"/>
    </source>
</evidence>
<feature type="cross-link" description="Glycyl lysine isopeptide (Lys-Gly) (interchain with G-Cter in SUMO2)" evidence="9">
    <location>
        <position position="340"/>
    </location>
</feature>
<dbReference type="InterPro" id="IPR000253">
    <property type="entry name" value="FHA_dom"/>
</dbReference>
<feature type="domain" description="Protein kinase" evidence="13">
    <location>
        <begin position="224"/>
        <end position="462"/>
    </location>
</feature>
<dbReference type="Proteomes" id="UP000557566">
    <property type="component" value="Unassembled WGS sequence"/>
</dbReference>
<evidence type="ECO:0000256" key="7">
    <source>
        <dbReference type="PIRSR" id="PIRSR630616-1"/>
    </source>
</evidence>
<feature type="compositionally biased region" description="Polar residues" evidence="11">
    <location>
        <begin position="49"/>
        <end position="65"/>
    </location>
</feature>
<keyword evidence="2" id="KW-0723">Serine/threonine-protein kinase</keyword>
<keyword evidence="3" id="KW-0808">Transferase</keyword>
<dbReference type="PROSITE" id="PS50011">
    <property type="entry name" value="PROTEIN_KINASE_DOM"/>
    <property type="match status" value="1"/>
</dbReference>
<dbReference type="Pfam" id="PF00069">
    <property type="entry name" value="Pkinase"/>
    <property type="match status" value="1"/>
</dbReference>
<evidence type="ECO:0000256" key="2">
    <source>
        <dbReference type="ARBA" id="ARBA00022527"/>
    </source>
</evidence>
<dbReference type="PANTHER" id="PTHR24350">
    <property type="entry name" value="SERINE/THREONINE-PROTEIN KINASE IAL-RELATED"/>
    <property type="match status" value="1"/>
</dbReference>
<dbReference type="InterPro" id="IPR030616">
    <property type="entry name" value="Aur-like"/>
</dbReference>
<dbReference type="PROSITE" id="PS00107">
    <property type="entry name" value="PROTEIN_KINASE_ATP"/>
    <property type="match status" value="1"/>
</dbReference>
<feature type="region of interest" description="Disordered" evidence="11">
    <location>
        <begin position="559"/>
        <end position="579"/>
    </location>
</feature>
<dbReference type="OrthoDB" id="4062651at2759"/>
<gene>
    <name evidence="14" type="ORF">G6O67_003510</name>
</gene>
<comment type="similarity">
    <text evidence="1">Belongs to the protein kinase superfamily. CAMK Ser/Thr protein kinase family. CHEK2 subfamily.</text>
</comment>
<evidence type="ECO:0000256" key="4">
    <source>
        <dbReference type="ARBA" id="ARBA00022741"/>
    </source>
</evidence>
<comment type="caution">
    <text evidence="14">The sequence shown here is derived from an EMBL/GenBank/DDBJ whole genome shotgun (WGS) entry which is preliminary data.</text>
</comment>
<dbReference type="GO" id="GO:0005524">
    <property type="term" value="F:ATP binding"/>
    <property type="evidence" value="ECO:0007669"/>
    <property type="project" value="UniProtKB-UniRule"/>
</dbReference>
<feature type="binding site" evidence="8 10">
    <location>
        <position position="253"/>
    </location>
    <ligand>
        <name>ATP</name>
        <dbReference type="ChEBI" id="CHEBI:30616"/>
    </ligand>
</feature>
<dbReference type="AlphaFoldDB" id="A0A8H4PWW6"/>
<evidence type="ECO:0000256" key="3">
    <source>
        <dbReference type="ARBA" id="ARBA00022679"/>
    </source>
</evidence>
<dbReference type="InterPro" id="IPR008271">
    <property type="entry name" value="Ser/Thr_kinase_AS"/>
</dbReference>
<reference evidence="14 15" key="1">
    <citation type="journal article" date="2020" name="Genome Biol. Evol.">
        <title>A new high-quality draft genome assembly of the Chinese cordyceps Ophiocordyceps sinensis.</title>
        <authorList>
            <person name="Shu R."/>
            <person name="Zhang J."/>
            <person name="Meng Q."/>
            <person name="Zhang H."/>
            <person name="Zhou G."/>
            <person name="Li M."/>
            <person name="Wu P."/>
            <person name="Zhao Y."/>
            <person name="Chen C."/>
            <person name="Qin Q."/>
        </authorList>
    </citation>
    <scope>NUCLEOTIDE SEQUENCE [LARGE SCALE GENOMIC DNA]</scope>
    <source>
        <strain evidence="14 15">IOZ07</strain>
    </source>
</reference>